<keyword evidence="6 8" id="KW-1133">Transmembrane helix</keyword>
<name>A0A1G2JN12_9BACT</name>
<comment type="subcellular location">
    <subcellularLocation>
        <location evidence="1">Cell inner membrane</location>
        <topology evidence="1">Multi-pass membrane protein</topology>
    </subcellularLocation>
</comment>
<dbReference type="AlphaFoldDB" id="A0A1G2JN12"/>
<evidence type="ECO:0000256" key="2">
    <source>
        <dbReference type="ARBA" id="ARBA00005745"/>
    </source>
</evidence>
<dbReference type="PRINTS" id="PR00812">
    <property type="entry name" value="BCTERIALGSPF"/>
</dbReference>
<dbReference type="EMBL" id="MHPU01000026">
    <property type="protein sequence ID" value="OGZ88343.1"/>
    <property type="molecule type" value="Genomic_DNA"/>
</dbReference>
<evidence type="ECO:0000256" key="1">
    <source>
        <dbReference type="ARBA" id="ARBA00004429"/>
    </source>
</evidence>
<feature type="transmembrane region" description="Helical" evidence="8">
    <location>
        <begin position="214"/>
        <end position="240"/>
    </location>
</feature>
<sequence>MKYKYKARSKEGSVESGVIEASSKEAAVDILSKYNIFATSLVEVKQGIFSGKNISFFNKVSKKDLAIFSRQLAVLLESRVPVVQSLASLSEQTKKQFFKEKIIKISQLVDEGNSLSEAFSAFPEVFNVFFINLMKSGEASGKISESLDYLSRHLEREADINSQIKSAMIYPVFVISVLVVVMGIVMVVVMPKLIELVKQSPAKPPFFTVLMLNFYAFLSIYWWVFILILFGLIGFIFYYLKTKNGKKQYDFLSLRIPLIGEFFQKTYLVKFAENLSTLISAGLSIVTALKITKDTIENITYKEIIAETEKSVLEGEKISSALKKYPKYVSSFVVQMIQVGEDTGKLDKNLLEIVNFYQKEIKRDVDTFTALLEPVLIIFLGICVAFLAVSVLSPLYSTLGGM</sequence>
<keyword evidence="4" id="KW-0997">Cell inner membrane</keyword>
<reference evidence="10 11" key="1">
    <citation type="journal article" date="2016" name="Nat. Commun.">
        <title>Thousands of microbial genomes shed light on interconnected biogeochemical processes in an aquifer system.</title>
        <authorList>
            <person name="Anantharaman K."/>
            <person name="Brown C.T."/>
            <person name="Hug L.A."/>
            <person name="Sharon I."/>
            <person name="Castelle C.J."/>
            <person name="Probst A.J."/>
            <person name="Thomas B.C."/>
            <person name="Singh A."/>
            <person name="Wilkins M.J."/>
            <person name="Karaoz U."/>
            <person name="Brodie E.L."/>
            <person name="Williams K.H."/>
            <person name="Hubbard S.S."/>
            <person name="Banfield J.F."/>
        </authorList>
    </citation>
    <scope>NUCLEOTIDE SEQUENCE [LARGE SCALE GENOMIC DNA]</scope>
</reference>
<evidence type="ECO:0000256" key="8">
    <source>
        <dbReference type="SAM" id="Phobius"/>
    </source>
</evidence>
<proteinExistence type="inferred from homology"/>
<keyword evidence="7 8" id="KW-0472">Membrane</keyword>
<dbReference type="InterPro" id="IPR003004">
    <property type="entry name" value="GspF/PilC"/>
</dbReference>
<dbReference type="InterPro" id="IPR042094">
    <property type="entry name" value="T2SS_GspF_sf"/>
</dbReference>
<evidence type="ECO:0000256" key="3">
    <source>
        <dbReference type="ARBA" id="ARBA00022475"/>
    </source>
</evidence>
<comment type="caution">
    <text evidence="10">The sequence shown here is derived from an EMBL/GenBank/DDBJ whole genome shotgun (WGS) entry which is preliminary data.</text>
</comment>
<feature type="domain" description="Type II secretion system protein GspF" evidence="9">
    <location>
        <begin position="271"/>
        <end position="394"/>
    </location>
</feature>
<dbReference type="PANTHER" id="PTHR30012:SF0">
    <property type="entry name" value="TYPE II SECRETION SYSTEM PROTEIN F-RELATED"/>
    <property type="match status" value="1"/>
</dbReference>
<dbReference type="PANTHER" id="PTHR30012">
    <property type="entry name" value="GENERAL SECRETION PATHWAY PROTEIN"/>
    <property type="match status" value="1"/>
</dbReference>
<evidence type="ECO:0000256" key="4">
    <source>
        <dbReference type="ARBA" id="ARBA00022519"/>
    </source>
</evidence>
<comment type="similarity">
    <text evidence="2">Belongs to the GSP F family.</text>
</comment>
<dbReference type="GO" id="GO:0005886">
    <property type="term" value="C:plasma membrane"/>
    <property type="evidence" value="ECO:0007669"/>
    <property type="project" value="UniProtKB-SubCell"/>
</dbReference>
<keyword evidence="3" id="KW-1003">Cell membrane</keyword>
<feature type="transmembrane region" description="Helical" evidence="8">
    <location>
        <begin position="169"/>
        <end position="194"/>
    </location>
</feature>
<feature type="transmembrane region" description="Helical" evidence="8">
    <location>
        <begin position="371"/>
        <end position="396"/>
    </location>
</feature>
<evidence type="ECO:0000256" key="5">
    <source>
        <dbReference type="ARBA" id="ARBA00022692"/>
    </source>
</evidence>
<gene>
    <name evidence="10" type="ORF">A2561_01965</name>
</gene>
<accession>A0A1G2JN12</accession>
<dbReference type="FunFam" id="1.20.81.30:FF:000001">
    <property type="entry name" value="Type II secretion system protein F"/>
    <property type="match status" value="2"/>
</dbReference>
<dbReference type="Pfam" id="PF00482">
    <property type="entry name" value="T2SSF"/>
    <property type="match status" value="2"/>
</dbReference>
<evidence type="ECO:0000313" key="11">
    <source>
        <dbReference type="Proteomes" id="UP000178935"/>
    </source>
</evidence>
<dbReference type="Gene3D" id="1.20.81.30">
    <property type="entry name" value="Type II secretion system (T2SS), domain F"/>
    <property type="match status" value="2"/>
</dbReference>
<protein>
    <recommendedName>
        <fullName evidence="9">Type II secretion system protein GspF domain-containing protein</fullName>
    </recommendedName>
</protein>
<dbReference type="Proteomes" id="UP000178935">
    <property type="component" value="Unassembled WGS sequence"/>
</dbReference>
<evidence type="ECO:0000259" key="9">
    <source>
        <dbReference type="Pfam" id="PF00482"/>
    </source>
</evidence>
<evidence type="ECO:0000256" key="7">
    <source>
        <dbReference type="ARBA" id="ARBA00023136"/>
    </source>
</evidence>
<feature type="domain" description="Type II secretion system protein GspF" evidence="9">
    <location>
        <begin position="68"/>
        <end position="191"/>
    </location>
</feature>
<evidence type="ECO:0000313" key="10">
    <source>
        <dbReference type="EMBL" id="OGZ88343.1"/>
    </source>
</evidence>
<organism evidence="10 11">
    <name type="scientific">Candidatus Staskawiczbacteria bacterium RIFOXYD1_FULL_32_13</name>
    <dbReference type="NCBI Taxonomy" id="1802234"/>
    <lineage>
        <taxon>Bacteria</taxon>
        <taxon>Candidatus Staskawicziibacteriota</taxon>
    </lineage>
</organism>
<evidence type="ECO:0000256" key="6">
    <source>
        <dbReference type="ARBA" id="ARBA00022989"/>
    </source>
</evidence>
<dbReference type="InterPro" id="IPR018076">
    <property type="entry name" value="T2SS_GspF_dom"/>
</dbReference>
<keyword evidence="5 8" id="KW-0812">Transmembrane</keyword>